<dbReference type="Proteomes" id="UP001287282">
    <property type="component" value="Unassembled WGS sequence"/>
</dbReference>
<feature type="non-terminal residue" evidence="2">
    <location>
        <position position="1"/>
    </location>
</feature>
<dbReference type="EMBL" id="JAWJBA010000602">
    <property type="protein sequence ID" value="MDV2687333.1"/>
    <property type="molecule type" value="Genomic_DNA"/>
</dbReference>
<comment type="caution">
    <text evidence="2">The sequence shown here is derived from an EMBL/GenBank/DDBJ whole genome shotgun (WGS) entry which is preliminary data.</text>
</comment>
<gene>
    <name evidence="2" type="ORF">RYX56_23590</name>
</gene>
<proteinExistence type="predicted"/>
<keyword evidence="3" id="KW-1185">Reference proteome</keyword>
<feature type="coiled-coil region" evidence="1">
    <location>
        <begin position="4"/>
        <end position="59"/>
    </location>
</feature>
<feature type="non-terminal residue" evidence="2">
    <location>
        <position position="86"/>
    </location>
</feature>
<organism evidence="2 3">
    <name type="scientific">Alkalihalophilus lindianensis</name>
    <dbReference type="NCBI Taxonomy" id="1630542"/>
    <lineage>
        <taxon>Bacteria</taxon>
        <taxon>Bacillati</taxon>
        <taxon>Bacillota</taxon>
        <taxon>Bacilli</taxon>
        <taxon>Bacillales</taxon>
        <taxon>Bacillaceae</taxon>
        <taxon>Alkalihalophilus</taxon>
    </lineage>
</organism>
<evidence type="ECO:0000313" key="2">
    <source>
        <dbReference type="EMBL" id="MDV2687333.1"/>
    </source>
</evidence>
<evidence type="ECO:0000313" key="3">
    <source>
        <dbReference type="Proteomes" id="UP001287282"/>
    </source>
</evidence>
<accession>A0ABU3XJ16</accession>
<name>A0ABU3XJ16_9BACI</name>
<keyword evidence="1" id="KW-0175">Coiled coil</keyword>
<protein>
    <submittedName>
        <fullName evidence="2">Cell wall-binding protein</fullName>
    </submittedName>
</protein>
<evidence type="ECO:0000256" key="1">
    <source>
        <dbReference type="SAM" id="Coils"/>
    </source>
</evidence>
<reference evidence="2 3" key="1">
    <citation type="submission" date="2023-10" db="EMBL/GenBank/DDBJ databases">
        <title>Screening of Alkalihalobacillus lindianensis BZ-TG-R113 and Its Alleviation of Salt Stress on Rapeseed Growth.</title>
        <authorList>
            <person name="Zhao B."/>
            <person name="Guo T."/>
        </authorList>
    </citation>
    <scope>NUCLEOTIDE SEQUENCE [LARGE SCALE GENOMIC DNA]</scope>
    <source>
        <strain evidence="2 3">BZ-TG-R113</strain>
    </source>
</reference>
<sequence>NQNMQKRQAVLDEMQKKYEQITKQMELAEREKAGIESQMKGIQAKIKQEQAAAKAFERKPSAAAHVSAVRVNNGSKPSAAKSGKEM</sequence>